<protein>
    <submittedName>
        <fullName evidence="1">Uncharacterized protein</fullName>
    </submittedName>
</protein>
<evidence type="ECO:0000313" key="2">
    <source>
        <dbReference type="Proteomes" id="UP000323000"/>
    </source>
</evidence>
<dbReference type="OrthoDB" id="10615007at2759"/>
<keyword evidence="2" id="KW-1185">Reference proteome</keyword>
<organism evidence="1 2">
    <name type="scientific">Acer yangbiense</name>
    <dbReference type="NCBI Taxonomy" id="1000413"/>
    <lineage>
        <taxon>Eukaryota</taxon>
        <taxon>Viridiplantae</taxon>
        <taxon>Streptophyta</taxon>
        <taxon>Embryophyta</taxon>
        <taxon>Tracheophyta</taxon>
        <taxon>Spermatophyta</taxon>
        <taxon>Magnoliopsida</taxon>
        <taxon>eudicotyledons</taxon>
        <taxon>Gunneridae</taxon>
        <taxon>Pentapetalae</taxon>
        <taxon>rosids</taxon>
        <taxon>malvids</taxon>
        <taxon>Sapindales</taxon>
        <taxon>Sapindaceae</taxon>
        <taxon>Hippocastanoideae</taxon>
        <taxon>Acereae</taxon>
        <taxon>Acer</taxon>
    </lineage>
</organism>
<dbReference type="EMBL" id="VAHF01000001">
    <property type="protein sequence ID" value="TXG73385.1"/>
    <property type="molecule type" value="Genomic_DNA"/>
</dbReference>
<comment type="caution">
    <text evidence="1">The sequence shown here is derived from an EMBL/GenBank/DDBJ whole genome shotgun (WGS) entry which is preliminary data.</text>
</comment>
<gene>
    <name evidence="1" type="ORF">EZV62_001964</name>
</gene>
<sequence>MRARMGVTVVSKTWKSRGRVRRFIGGGFWCSRTGPSTCYSVSFISRNELGLMTTTSMGGFQILFKTGRDSGDCTLVNALASSRKESSGLIIVGPERDLDGPSKLFDYFLSLQTFSIPLQLMYVTGGFIQYLTN</sequence>
<name>A0A5C7IVZ6_9ROSI</name>
<reference evidence="2" key="1">
    <citation type="journal article" date="2019" name="Gigascience">
        <title>De novo genome assembly of the endangered Acer yangbiense, a plant species with extremely small populations endemic to Yunnan Province, China.</title>
        <authorList>
            <person name="Yang J."/>
            <person name="Wariss H.M."/>
            <person name="Tao L."/>
            <person name="Zhang R."/>
            <person name="Yun Q."/>
            <person name="Hollingsworth P."/>
            <person name="Dao Z."/>
            <person name="Luo G."/>
            <person name="Guo H."/>
            <person name="Ma Y."/>
            <person name="Sun W."/>
        </authorList>
    </citation>
    <scope>NUCLEOTIDE SEQUENCE [LARGE SCALE GENOMIC DNA]</scope>
    <source>
        <strain evidence="2">cv. Malutang</strain>
    </source>
</reference>
<dbReference type="Proteomes" id="UP000323000">
    <property type="component" value="Chromosome 1"/>
</dbReference>
<evidence type="ECO:0000313" key="1">
    <source>
        <dbReference type="EMBL" id="TXG73385.1"/>
    </source>
</evidence>
<accession>A0A5C7IVZ6</accession>
<proteinExistence type="predicted"/>
<dbReference type="AlphaFoldDB" id="A0A5C7IVZ6"/>